<name>A0ABR4BCS7_9LECA</name>
<sequence>MLPQRRRSSAKIGVVDAQPQNQNETDNKVEDEATYDTEQSAYDETGDGVELLSPESSDDDVHERTVFGNDIGSEFERIADDEDTMDYTSVQDEHESTGVGIDTKSEGVTDDEDSMDYASFQAKQEPRRGGGTESEGSDDATDVDMPNSDEEEMTRPNLRLEDVSTPGFALNSSGEVISVRF</sequence>
<protein>
    <submittedName>
        <fullName evidence="2">Uncharacterized protein</fullName>
    </submittedName>
</protein>
<feature type="region of interest" description="Disordered" evidence="1">
    <location>
        <begin position="1"/>
        <end position="181"/>
    </location>
</feature>
<accession>A0ABR4BCS7</accession>
<proteinExistence type="predicted"/>
<evidence type="ECO:0000256" key="1">
    <source>
        <dbReference type="SAM" id="MobiDB-lite"/>
    </source>
</evidence>
<gene>
    <name evidence="2" type="ORF">ABVK25_003889</name>
</gene>
<feature type="compositionally biased region" description="Acidic residues" evidence="1">
    <location>
        <begin position="135"/>
        <end position="152"/>
    </location>
</feature>
<comment type="caution">
    <text evidence="2">The sequence shown here is derived from an EMBL/GenBank/DDBJ whole genome shotgun (WGS) entry which is preliminary data.</text>
</comment>
<evidence type="ECO:0000313" key="2">
    <source>
        <dbReference type="EMBL" id="KAL2055647.1"/>
    </source>
</evidence>
<dbReference type="EMBL" id="JBHFEH010000010">
    <property type="protein sequence ID" value="KAL2055647.1"/>
    <property type="molecule type" value="Genomic_DNA"/>
</dbReference>
<reference evidence="2 3" key="1">
    <citation type="submission" date="2024-09" db="EMBL/GenBank/DDBJ databases">
        <title>Rethinking Asexuality: The Enigmatic Case of Functional Sexual Genes in Lepraria (Stereocaulaceae).</title>
        <authorList>
            <person name="Doellman M."/>
            <person name="Sun Y."/>
            <person name="Barcenas-Pena A."/>
            <person name="Lumbsch H.T."/>
            <person name="Grewe F."/>
        </authorList>
    </citation>
    <scope>NUCLEOTIDE SEQUENCE [LARGE SCALE GENOMIC DNA]</scope>
    <source>
        <strain evidence="2 3">Grewe 0041</strain>
    </source>
</reference>
<organism evidence="2 3">
    <name type="scientific">Lepraria finkii</name>
    <dbReference type="NCBI Taxonomy" id="1340010"/>
    <lineage>
        <taxon>Eukaryota</taxon>
        <taxon>Fungi</taxon>
        <taxon>Dikarya</taxon>
        <taxon>Ascomycota</taxon>
        <taxon>Pezizomycotina</taxon>
        <taxon>Lecanoromycetes</taxon>
        <taxon>OSLEUM clade</taxon>
        <taxon>Lecanoromycetidae</taxon>
        <taxon>Lecanorales</taxon>
        <taxon>Lecanorineae</taxon>
        <taxon>Stereocaulaceae</taxon>
        <taxon>Lepraria</taxon>
    </lineage>
</organism>
<evidence type="ECO:0000313" key="3">
    <source>
        <dbReference type="Proteomes" id="UP001590951"/>
    </source>
</evidence>
<keyword evidence="3" id="KW-1185">Reference proteome</keyword>
<dbReference type="Proteomes" id="UP001590951">
    <property type="component" value="Unassembled WGS sequence"/>
</dbReference>